<keyword evidence="5 7" id="KW-1133">Transmembrane helix</keyword>
<feature type="transmembrane region" description="Helical" evidence="7">
    <location>
        <begin position="70"/>
        <end position="91"/>
    </location>
</feature>
<feature type="transmembrane region" description="Helical" evidence="7">
    <location>
        <begin position="12"/>
        <end position="36"/>
    </location>
</feature>
<keyword evidence="4 7" id="KW-0812">Transmembrane</keyword>
<evidence type="ECO:0000313" key="10">
    <source>
        <dbReference type="Proteomes" id="UP000546701"/>
    </source>
</evidence>
<evidence type="ECO:0000256" key="2">
    <source>
        <dbReference type="ARBA" id="ARBA00008193"/>
    </source>
</evidence>
<accession>A0A7W9F1V2</accession>
<evidence type="ECO:0000256" key="6">
    <source>
        <dbReference type="ARBA" id="ARBA00023136"/>
    </source>
</evidence>
<evidence type="ECO:0000259" key="8">
    <source>
        <dbReference type="Pfam" id="PF03458"/>
    </source>
</evidence>
<evidence type="ECO:0000256" key="3">
    <source>
        <dbReference type="ARBA" id="ARBA00022475"/>
    </source>
</evidence>
<dbReference type="PANTHER" id="PTHR30506:SF3">
    <property type="entry name" value="UPF0126 INNER MEMBRANE PROTEIN YADS-RELATED"/>
    <property type="match status" value="1"/>
</dbReference>
<dbReference type="EMBL" id="JACIJR010000001">
    <property type="protein sequence ID" value="MBB5727820.1"/>
    <property type="molecule type" value="Genomic_DNA"/>
</dbReference>
<evidence type="ECO:0000313" key="9">
    <source>
        <dbReference type="EMBL" id="MBB5727820.1"/>
    </source>
</evidence>
<feature type="transmembrane region" description="Helical" evidence="7">
    <location>
        <begin position="160"/>
        <end position="184"/>
    </location>
</feature>
<feature type="domain" description="Glycine transporter" evidence="8">
    <location>
        <begin position="103"/>
        <end position="175"/>
    </location>
</feature>
<keyword evidence="6 7" id="KW-0472">Membrane</keyword>
<dbReference type="Proteomes" id="UP000546701">
    <property type="component" value="Unassembled WGS sequence"/>
</dbReference>
<feature type="transmembrane region" description="Helical" evidence="7">
    <location>
        <begin position="43"/>
        <end position="64"/>
    </location>
</feature>
<dbReference type="OrthoDB" id="9791874at2"/>
<keyword evidence="3" id="KW-1003">Cell membrane</keyword>
<evidence type="ECO:0000256" key="1">
    <source>
        <dbReference type="ARBA" id="ARBA00004651"/>
    </source>
</evidence>
<feature type="transmembrane region" description="Helical" evidence="7">
    <location>
        <begin position="127"/>
        <end position="148"/>
    </location>
</feature>
<organism evidence="9 10">
    <name type="scientific">Sphingomonas prati</name>
    <dbReference type="NCBI Taxonomy" id="1843237"/>
    <lineage>
        <taxon>Bacteria</taxon>
        <taxon>Pseudomonadati</taxon>
        <taxon>Pseudomonadota</taxon>
        <taxon>Alphaproteobacteria</taxon>
        <taxon>Sphingomonadales</taxon>
        <taxon>Sphingomonadaceae</taxon>
        <taxon>Sphingomonas</taxon>
    </lineage>
</organism>
<reference evidence="9 10" key="1">
    <citation type="submission" date="2020-08" db="EMBL/GenBank/DDBJ databases">
        <title>Genomic Encyclopedia of Type Strains, Phase IV (KMG-IV): sequencing the most valuable type-strain genomes for metagenomic binning, comparative biology and taxonomic classification.</title>
        <authorList>
            <person name="Goeker M."/>
        </authorList>
    </citation>
    <scope>NUCLEOTIDE SEQUENCE [LARGE SCALE GENOMIC DNA]</scope>
    <source>
        <strain evidence="9 10">DSM 103336</strain>
    </source>
</reference>
<dbReference type="PANTHER" id="PTHR30506">
    <property type="entry name" value="INNER MEMBRANE PROTEIN"/>
    <property type="match status" value="1"/>
</dbReference>
<comment type="similarity">
    <text evidence="2">Belongs to the UPF0126 family.</text>
</comment>
<gene>
    <name evidence="9" type="ORF">FHS99_000276</name>
</gene>
<dbReference type="InterPro" id="IPR005115">
    <property type="entry name" value="Gly_transporter"/>
</dbReference>
<evidence type="ECO:0000256" key="7">
    <source>
        <dbReference type="SAM" id="Phobius"/>
    </source>
</evidence>
<dbReference type="AlphaFoldDB" id="A0A7W9F1V2"/>
<name>A0A7W9F1V2_9SPHN</name>
<comment type="subcellular location">
    <subcellularLocation>
        <location evidence="1">Cell membrane</location>
        <topology evidence="1">Multi-pass membrane protein</topology>
    </subcellularLocation>
</comment>
<feature type="domain" description="Glycine transporter" evidence="8">
    <location>
        <begin position="19"/>
        <end position="91"/>
    </location>
</feature>
<dbReference type="GO" id="GO:0005886">
    <property type="term" value="C:plasma membrane"/>
    <property type="evidence" value="ECO:0007669"/>
    <property type="project" value="UniProtKB-SubCell"/>
</dbReference>
<evidence type="ECO:0000256" key="4">
    <source>
        <dbReference type="ARBA" id="ARBA00022692"/>
    </source>
</evidence>
<sequence length="212" mass="21449">MIAATPNAVAAALPGAFAVLDLAGLAVFAASGALAAAARRQTLVTFAFFAAVTGTGGGTLRDLLIGAPVFWLQNARAIGVCLGVAVLVWFTPQRIWSPKALDWFDAVGLAAYAVYGAAKALRYGVPPLPAAVMGVVTACMGGVIRDVLAGEPSIILRPEIYVTAAALASVLFVGLALVGLPFWAAALVGAGAGFLLRAMAIARGLALPVYRG</sequence>
<proteinExistence type="inferred from homology"/>
<dbReference type="Pfam" id="PF03458">
    <property type="entry name" value="Gly_transporter"/>
    <property type="match status" value="2"/>
</dbReference>
<dbReference type="RefSeq" id="WP_157175179.1">
    <property type="nucleotide sequence ID" value="NZ_BMJP01000001.1"/>
</dbReference>
<comment type="caution">
    <text evidence="9">The sequence shown here is derived from an EMBL/GenBank/DDBJ whole genome shotgun (WGS) entry which is preliminary data.</text>
</comment>
<protein>
    <submittedName>
        <fullName evidence="9">Putative membrane protein YeiH</fullName>
    </submittedName>
</protein>
<evidence type="ECO:0000256" key="5">
    <source>
        <dbReference type="ARBA" id="ARBA00022989"/>
    </source>
</evidence>
<keyword evidence="10" id="KW-1185">Reference proteome</keyword>
<feature type="transmembrane region" description="Helical" evidence="7">
    <location>
        <begin position="190"/>
        <end position="210"/>
    </location>
</feature>